<gene>
    <name evidence="11" type="ORF">ANCCAN_12348</name>
</gene>
<keyword evidence="4" id="KW-0963">Cytoplasm</keyword>
<comment type="similarity">
    <text evidence="2">Belongs to the WD repeat coronin family.</text>
</comment>
<proteinExistence type="inferred from homology"/>
<evidence type="ECO:0000256" key="3">
    <source>
        <dbReference type="ARBA" id="ARBA00013347"/>
    </source>
</evidence>
<dbReference type="EMBL" id="JOJR01000225">
    <property type="protein sequence ID" value="RCN41679.1"/>
    <property type="molecule type" value="Genomic_DNA"/>
</dbReference>
<dbReference type="OrthoDB" id="1850764at2759"/>
<comment type="function">
    <text evidence="8">F-actin regulator involved in anterograde Golgi to endosome transport: upon ubiquitination via 'Lys-33'-linked ubiquitin chains by the BCR(KLHL20) E3 ubiquitin ligase complex, interacts with EPS15 and localizes to the trans-Golgi network, where it promotes actin polymerization, thereby facilitating post-Golgi trafficking. May play a role in the maintenance of the Golgi apparatus morphology.</text>
</comment>
<feature type="domain" description="DUF1899" evidence="10">
    <location>
        <begin position="558"/>
        <end position="623"/>
    </location>
</feature>
<evidence type="ECO:0000256" key="1">
    <source>
        <dbReference type="ARBA" id="ARBA00004496"/>
    </source>
</evidence>
<evidence type="ECO:0000256" key="9">
    <source>
        <dbReference type="SAM" id="MobiDB-lite"/>
    </source>
</evidence>
<evidence type="ECO:0000256" key="6">
    <source>
        <dbReference type="ARBA" id="ARBA00022737"/>
    </source>
</evidence>
<dbReference type="InterPro" id="IPR001680">
    <property type="entry name" value="WD40_rpt"/>
</dbReference>
<evidence type="ECO:0000313" key="11">
    <source>
        <dbReference type="EMBL" id="RCN41679.1"/>
    </source>
</evidence>
<name>A0A368GEJ1_ANCCA</name>
<feature type="region of interest" description="Disordered" evidence="9">
    <location>
        <begin position="392"/>
        <end position="465"/>
    </location>
</feature>
<evidence type="ECO:0000256" key="5">
    <source>
        <dbReference type="ARBA" id="ARBA00022574"/>
    </source>
</evidence>
<comment type="caution">
    <text evidence="11">The sequence shown here is derived from an EMBL/GenBank/DDBJ whole genome shotgun (WGS) entry which is preliminary data.</text>
</comment>
<evidence type="ECO:0000256" key="4">
    <source>
        <dbReference type="ARBA" id="ARBA00022490"/>
    </source>
</evidence>
<keyword evidence="6" id="KW-0677">Repeat</keyword>
<dbReference type="GO" id="GO:0005737">
    <property type="term" value="C:cytoplasm"/>
    <property type="evidence" value="ECO:0007669"/>
    <property type="project" value="UniProtKB-SubCell"/>
</dbReference>
<organism evidence="11 12">
    <name type="scientific">Ancylostoma caninum</name>
    <name type="common">Dog hookworm</name>
    <dbReference type="NCBI Taxonomy" id="29170"/>
    <lineage>
        <taxon>Eukaryota</taxon>
        <taxon>Metazoa</taxon>
        <taxon>Ecdysozoa</taxon>
        <taxon>Nematoda</taxon>
        <taxon>Chromadorea</taxon>
        <taxon>Rhabditida</taxon>
        <taxon>Rhabditina</taxon>
        <taxon>Rhabditomorpha</taxon>
        <taxon>Strongyloidea</taxon>
        <taxon>Ancylostomatidae</taxon>
        <taxon>Ancylostomatinae</taxon>
        <taxon>Ancylostoma</taxon>
    </lineage>
</organism>
<keyword evidence="5" id="KW-0853">WD repeat</keyword>
<feature type="compositionally biased region" description="Pro residues" evidence="9">
    <location>
        <begin position="406"/>
        <end position="416"/>
    </location>
</feature>
<protein>
    <recommendedName>
        <fullName evidence="3">Coronin-7</fullName>
    </recommendedName>
</protein>
<evidence type="ECO:0000256" key="7">
    <source>
        <dbReference type="ARBA" id="ARBA00023203"/>
    </source>
</evidence>
<evidence type="ECO:0000313" key="12">
    <source>
        <dbReference type="Proteomes" id="UP000252519"/>
    </source>
</evidence>
<keyword evidence="7" id="KW-0009">Actin-binding</keyword>
<dbReference type="SMART" id="SM01166">
    <property type="entry name" value="DUF1899"/>
    <property type="match status" value="2"/>
</dbReference>
<dbReference type="InterPro" id="IPR036322">
    <property type="entry name" value="WD40_repeat_dom_sf"/>
</dbReference>
<dbReference type="GO" id="GO:0030036">
    <property type="term" value="P:actin cytoskeleton organization"/>
    <property type="evidence" value="ECO:0007669"/>
    <property type="project" value="UniProtKB-ARBA"/>
</dbReference>
<dbReference type="Pfam" id="PF08953">
    <property type="entry name" value="DUF1899"/>
    <property type="match status" value="2"/>
</dbReference>
<dbReference type="SMART" id="SM00320">
    <property type="entry name" value="WD40"/>
    <property type="match status" value="5"/>
</dbReference>
<comment type="subcellular location">
    <subcellularLocation>
        <location evidence="1">Cytoplasm</location>
    </subcellularLocation>
</comment>
<dbReference type="InterPro" id="IPR015048">
    <property type="entry name" value="DUF1899"/>
</dbReference>
<feature type="compositionally biased region" description="Low complexity" evidence="9">
    <location>
        <begin position="392"/>
        <end position="405"/>
    </location>
</feature>
<dbReference type="InterPro" id="IPR015943">
    <property type="entry name" value="WD40/YVTN_repeat-like_dom_sf"/>
</dbReference>
<dbReference type="STRING" id="29170.A0A368GEJ1"/>
<dbReference type="PANTHER" id="PTHR10856">
    <property type="entry name" value="CORONIN"/>
    <property type="match status" value="1"/>
</dbReference>
<dbReference type="FunFam" id="2.130.10.10:FF:000076">
    <property type="entry name" value="Coronin"/>
    <property type="match status" value="1"/>
</dbReference>
<dbReference type="PANTHER" id="PTHR10856:SF20">
    <property type="entry name" value="CORONIN-7"/>
    <property type="match status" value="1"/>
</dbReference>
<evidence type="ECO:0000256" key="2">
    <source>
        <dbReference type="ARBA" id="ARBA00009482"/>
    </source>
</evidence>
<feature type="compositionally biased region" description="Acidic residues" evidence="9">
    <location>
        <begin position="1015"/>
        <end position="1024"/>
    </location>
</feature>
<sequence>MAWRFQASKFKNTTPHIPKKEDTIFDVPIGNLSCTNNGIQASANYLAFHVEGEGGKLGALPIGAKGRRTRKDMAIVCAHGDQVDDFCFMTFNDDLLATCSRDDNVKIWRLSGEEAKPALECEVNVGHAVLLDALKPHSTASNIIAVASFGDAYIIDVEKKTSAITLSGFSDKGQSLDWSEDGKLLAISADKGRQVCVYDVRSGSSPIQKLDVHQGLGRESRVLFCGDRLLSSGFTSKRAQEVHVLDIGNWDKPIHTQEYVSTTGVLMPFYDPDTKLVFLVGKGTNKLFLAEFQTKLPYLSPVYEMSLAEQNLGACLGSKRNVTVMNGEVDTLYQLTKHSIMPIPCIVPRRSYRDFHADLFPDTRGSHAGCTSSEWLAGADVLPARISLAPTSATAVSPPTQSSSPSSPPVRPPPLKEPASIVETQSAQPHKPLPVVQSSPPPEPLSRAPTGEGIPSHSSVSERSDLKHEVKELVYTVDDVAEKENELKDIMKERTDSHHRVPDVGAACPKLERPSMERSNVDAPPEPPIRIRQLNSANGVPARSINARVRPKSCVVGQMASKFRHVETLVGPKANNAVFSNLRNVNTQLPPEANGACVSGKFIAVPLKGPAGVIGIYDVDAPCKLPDGVMDGIFNKAQVTDLHWNPFDDEELAVGLDVGSINFWRLTRSDGPRNEMEPEKVMNLGGEKVLCFQWHPMASDLIAVALSDSSIEIWECKSMTKRARIVSHSAPVLALSWSSDGHFLASIGKDLMLNVHQPQLGSDCLIAQKKVLDRGHAGRVLYACDDRLILIASMTRSSARQVQLLDASSLNDIYTHHIDNGTQPLVPHYDYDSSVLFLSAKGSRIINMFEVCYDSPYLLPLTPYMAPAIGQAIAYHNKKRCNVMAVEFQRAWRLSEKSIEELIFRVPRVKKDVFQSDLFPDALVTWRPALTAEEWLAGSKKTPEFESLKPEGVNELAVSAQPVAPVRSSRFSAMPEISEHKFDHKSEPDRKEVQLSWSARIPEDNTLEQDHMEGVAEEEWTESL</sequence>
<evidence type="ECO:0000259" key="10">
    <source>
        <dbReference type="SMART" id="SM01166"/>
    </source>
</evidence>
<dbReference type="GO" id="GO:0003779">
    <property type="term" value="F:actin binding"/>
    <property type="evidence" value="ECO:0007669"/>
    <property type="project" value="UniProtKB-KW"/>
</dbReference>
<dbReference type="Pfam" id="PF00400">
    <property type="entry name" value="WD40"/>
    <property type="match status" value="2"/>
</dbReference>
<keyword evidence="12" id="KW-1185">Reference proteome</keyword>
<dbReference type="Pfam" id="PF16300">
    <property type="entry name" value="WD40_4"/>
    <property type="match status" value="2"/>
</dbReference>
<evidence type="ECO:0000256" key="8">
    <source>
        <dbReference type="ARBA" id="ARBA00024838"/>
    </source>
</evidence>
<feature type="domain" description="DUF1899" evidence="10">
    <location>
        <begin position="4"/>
        <end position="66"/>
    </location>
</feature>
<dbReference type="Gene3D" id="2.130.10.10">
    <property type="entry name" value="YVTN repeat-like/Quinoprotein amine dehydrogenase"/>
    <property type="match status" value="2"/>
</dbReference>
<dbReference type="AlphaFoldDB" id="A0A368GEJ1"/>
<dbReference type="SMART" id="SM01167">
    <property type="entry name" value="DUF1900"/>
    <property type="match status" value="2"/>
</dbReference>
<reference evidence="11 12" key="1">
    <citation type="submission" date="2014-10" db="EMBL/GenBank/DDBJ databases">
        <title>Draft genome of the hookworm Ancylostoma caninum.</title>
        <authorList>
            <person name="Mitreva M."/>
        </authorList>
    </citation>
    <scope>NUCLEOTIDE SEQUENCE [LARGE SCALE GENOMIC DNA]</scope>
    <source>
        <strain evidence="11 12">Baltimore</strain>
    </source>
</reference>
<feature type="region of interest" description="Disordered" evidence="9">
    <location>
        <begin position="999"/>
        <end position="1024"/>
    </location>
</feature>
<dbReference type="SUPFAM" id="SSF50978">
    <property type="entry name" value="WD40 repeat-like"/>
    <property type="match status" value="2"/>
</dbReference>
<dbReference type="InterPro" id="IPR015505">
    <property type="entry name" value="Coronin"/>
</dbReference>
<dbReference type="Proteomes" id="UP000252519">
    <property type="component" value="Unassembled WGS sequence"/>
</dbReference>
<accession>A0A368GEJ1</accession>